<evidence type="ECO:0000256" key="3">
    <source>
        <dbReference type="ARBA" id="ARBA00009105"/>
    </source>
</evidence>
<keyword evidence="7" id="KW-0812">Transmembrane</keyword>
<dbReference type="SUPFAM" id="SSF53448">
    <property type="entry name" value="Nucleotide-diphospho-sugar transferases"/>
    <property type="match status" value="1"/>
</dbReference>
<evidence type="ECO:0000256" key="5">
    <source>
        <dbReference type="ARBA" id="ARBA00023034"/>
    </source>
</evidence>
<reference evidence="8 9" key="1">
    <citation type="journal article" date="2023" name="Elife">
        <title>Identification of key yeast species and microbe-microbe interactions impacting larval growth of Drosophila in the wild.</title>
        <authorList>
            <person name="Mure A."/>
            <person name="Sugiura Y."/>
            <person name="Maeda R."/>
            <person name="Honda K."/>
            <person name="Sakurai N."/>
            <person name="Takahashi Y."/>
            <person name="Watada M."/>
            <person name="Katoh T."/>
            <person name="Gotoh A."/>
            <person name="Gotoh Y."/>
            <person name="Taniguchi I."/>
            <person name="Nakamura K."/>
            <person name="Hayashi T."/>
            <person name="Katayama T."/>
            <person name="Uemura T."/>
            <person name="Hattori Y."/>
        </authorList>
    </citation>
    <scope>NUCLEOTIDE SEQUENCE [LARGE SCALE GENOMIC DNA]</scope>
    <source>
        <strain evidence="8 9">KH-74</strain>
    </source>
</reference>
<evidence type="ECO:0000256" key="6">
    <source>
        <dbReference type="ARBA" id="ARBA00023180"/>
    </source>
</evidence>
<keyword evidence="7" id="KW-1133">Transmembrane helix</keyword>
<keyword evidence="6" id="KW-0325">Glycoprotein</keyword>
<comment type="similarity">
    <text evidence="3">Belongs to the MNN1/MNT family.</text>
</comment>
<evidence type="ECO:0000256" key="1">
    <source>
        <dbReference type="ARBA" id="ARBA00004555"/>
    </source>
</evidence>
<keyword evidence="7" id="KW-0472">Membrane</keyword>
<dbReference type="Gene3D" id="3.90.550.10">
    <property type="entry name" value="Spore Coat Polysaccharide Biosynthesis Protein SpsA, Chain A"/>
    <property type="match status" value="1"/>
</dbReference>
<organism evidence="8 9">
    <name type="scientific">Maudiozyma humilis</name>
    <name type="common">Sour dough yeast</name>
    <name type="synonym">Kazachstania humilis</name>
    <dbReference type="NCBI Taxonomy" id="51915"/>
    <lineage>
        <taxon>Eukaryota</taxon>
        <taxon>Fungi</taxon>
        <taxon>Dikarya</taxon>
        <taxon>Ascomycota</taxon>
        <taxon>Saccharomycotina</taxon>
        <taxon>Saccharomycetes</taxon>
        <taxon>Saccharomycetales</taxon>
        <taxon>Saccharomycetaceae</taxon>
        <taxon>Maudiozyma</taxon>
    </lineage>
</organism>
<feature type="transmembrane region" description="Helical" evidence="7">
    <location>
        <begin position="16"/>
        <end position="33"/>
    </location>
</feature>
<keyword evidence="9" id="KW-1185">Reference proteome</keyword>
<evidence type="ECO:0000313" key="9">
    <source>
        <dbReference type="Proteomes" id="UP001377567"/>
    </source>
</evidence>
<dbReference type="PANTHER" id="PTHR31646">
    <property type="entry name" value="ALPHA-1,2-MANNOSYLTRANSFERASE MNN2"/>
    <property type="match status" value="1"/>
</dbReference>
<dbReference type="Proteomes" id="UP001377567">
    <property type="component" value="Unassembled WGS sequence"/>
</dbReference>
<protein>
    <submittedName>
        <fullName evidence="8">Alpha-1,2-mannosyltransferase</fullName>
    </submittedName>
</protein>
<evidence type="ECO:0000256" key="4">
    <source>
        <dbReference type="ARBA" id="ARBA00022679"/>
    </source>
</evidence>
<dbReference type="PANTHER" id="PTHR31646:SF6">
    <property type="entry name" value="ALPHA-1,2-MANNOSYLTRANSFERASE MNN5"/>
    <property type="match status" value="1"/>
</dbReference>
<proteinExistence type="inferred from homology"/>
<dbReference type="EMBL" id="BTGD01000005">
    <property type="protein sequence ID" value="GMM55207.1"/>
    <property type="molecule type" value="Genomic_DNA"/>
</dbReference>
<dbReference type="FunFam" id="3.90.550.10:FF:000177">
    <property type="entry name" value="MNN5p Alpha-1,2-mannosyltransferase"/>
    <property type="match status" value="1"/>
</dbReference>
<evidence type="ECO:0000313" key="8">
    <source>
        <dbReference type="EMBL" id="GMM55207.1"/>
    </source>
</evidence>
<evidence type="ECO:0000256" key="7">
    <source>
        <dbReference type="SAM" id="Phobius"/>
    </source>
</evidence>
<dbReference type="GO" id="GO:0000026">
    <property type="term" value="F:alpha-1,2-mannosyltransferase activity"/>
    <property type="evidence" value="ECO:0007669"/>
    <property type="project" value="TreeGrafter"/>
</dbReference>
<keyword evidence="5" id="KW-0333">Golgi apparatus</keyword>
<comment type="caution">
    <text evidence="8">The sequence shown here is derived from an EMBL/GenBank/DDBJ whole genome shotgun (WGS) entry which is preliminary data.</text>
</comment>
<evidence type="ECO:0000256" key="2">
    <source>
        <dbReference type="ARBA" id="ARBA00004922"/>
    </source>
</evidence>
<sequence>MLILRKLLVVRGARRALRYVLMLLAFAVVYALYTSFGGDSAGAAALRFSPLSALAAKNVPYVFYTALFEALAEHRPPAGPSHAADLADSECRLEGNYGLNDLDKLQQLSWHNLRHCYRVSDEQFAALRDSHAGFVRALDTTVLPRIDSLVDVGSRGIVTVGGARYSVLLLTMLAQLRNSGTTLPVEVFIPPSDEGDDEFCEKFAPSFNARCVRFSDILPPHLVSSLDVKSYQIKAMALVMSRFEHVLFLDADNFAMKDLDGVFDTEAYRDTGLVIWPDLWRRVTAPAWYDIANVSVDLDTRARYCYDDVSPVTRYQKQGADARAADSRVPFHDLRGTIMDPASESGQMLVDKRRHARTLLLALYYNIHGPAWYYRMFSQGTAGEGDKETFVSAAHALGLPYYQVRTPLAFDGFHHDTKAFQGLGLLQHDFQQDYALHARIQRQMQARHEEYARYDPGYNVEASFKEPFLKQNGPHRDVEVDVMFLHASFYKFDPWTLYDQDCFMTGKTHEHLRGYRNQRRYDFFDFELFNFRTLQRYLCNEDSAKNMRAFRYLDDKVSEEDWPRMCKYIDEHVRYLEQHPVEKEKH</sequence>
<dbReference type="GO" id="GO:0046354">
    <property type="term" value="P:mannan biosynthetic process"/>
    <property type="evidence" value="ECO:0007669"/>
    <property type="project" value="TreeGrafter"/>
</dbReference>
<comment type="subcellular location">
    <subcellularLocation>
        <location evidence="1">Golgi apparatus</location>
    </subcellularLocation>
</comment>
<dbReference type="AlphaFoldDB" id="A0AAV5RWV1"/>
<dbReference type="Pfam" id="PF11051">
    <property type="entry name" value="Mannosyl_trans3"/>
    <property type="match status" value="1"/>
</dbReference>
<dbReference type="GO" id="GO:0005794">
    <property type="term" value="C:Golgi apparatus"/>
    <property type="evidence" value="ECO:0007669"/>
    <property type="project" value="UniProtKB-SubCell"/>
</dbReference>
<name>A0AAV5RWV1_MAUHU</name>
<keyword evidence="4" id="KW-0808">Transferase</keyword>
<dbReference type="InterPro" id="IPR029044">
    <property type="entry name" value="Nucleotide-diphossugar_trans"/>
</dbReference>
<dbReference type="InterPro" id="IPR022751">
    <property type="entry name" value="Alpha_mannosyltransferase"/>
</dbReference>
<accession>A0AAV5RWV1</accession>
<comment type="pathway">
    <text evidence="2">Protein modification; protein glycosylation.</text>
</comment>
<gene>
    <name evidence="8" type="ORF">DAKH74_018230</name>
</gene>